<reference evidence="3 4" key="1">
    <citation type="submission" date="2019-03" db="EMBL/GenBank/DDBJ databases">
        <title>Genomic Encyclopedia of Type Strains, Phase III (KMG-III): the genomes of soil and plant-associated and newly described type strains.</title>
        <authorList>
            <person name="Whitman W."/>
        </authorList>
    </citation>
    <scope>NUCLEOTIDE SEQUENCE [LARGE SCALE GENOMIC DNA]</scope>
    <source>
        <strain evidence="3 4">VKM Ac-2575</strain>
    </source>
</reference>
<dbReference type="RefSeq" id="WP_133980815.1">
    <property type="nucleotide sequence ID" value="NZ_SOCE01000001.1"/>
</dbReference>
<protein>
    <submittedName>
        <fullName evidence="3">Uncharacterized protein</fullName>
    </submittedName>
</protein>
<keyword evidence="4" id="KW-1185">Reference proteome</keyword>
<feature type="transmembrane region" description="Helical" evidence="2">
    <location>
        <begin position="52"/>
        <end position="71"/>
    </location>
</feature>
<evidence type="ECO:0000313" key="4">
    <source>
        <dbReference type="Proteomes" id="UP000295151"/>
    </source>
</evidence>
<dbReference type="EMBL" id="SOCE01000001">
    <property type="protein sequence ID" value="TDU91011.1"/>
    <property type="molecule type" value="Genomic_DNA"/>
</dbReference>
<organism evidence="3 4">
    <name type="scientific">Kribbella voronezhensis</name>
    <dbReference type="NCBI Taxonomy" id="2512212"/>
    <lineage>
        <taxon>Bacteria</taxon>
        <taxon>Bacillati</taxon>
        <taxon>Actinomycetota</taxon>
        <taxon>Actinomycetes</taxon>
        <taxon>Propionibacteriales</taxon>
        <taxon>Kribbellaceae</taxon>
        <taxon>Kribbella</taxon>
    </lineage>
</organism>
<keyword evidence="2" id="KW-0472">Membrane</keyword>
<proteinExistence type="predicted"/>
<keyword evidence="2" id="KW-0812">Transmembrane</keyword>
<sequence>MNITDDFPVLRTLDPADREIDPNGPRARADLERILATDPALPAPTPRRTRRLAVSVALGTAAAATVAALVLPSALGGDKAFASWTSSPSGMSASKRADAANSCRSHQKSGSREYADQLKSAGTAISERRGAWTLVILAGRDGFSALCITDDSKHLFRSYFGAIGSTPPADRPSNRGLAPLVLGTGSIDGNELSVAAGAAGSDVTAVSYTSPTHGKVNATVSGGQFALWLPGNDLTNGSKGTTVQVTYRDGTTATVQLSL</sequence>
<evidence type="ECO:0000313" key="3">
    <source>
        <dbReference type="EMBL" id="TDU91011.1"/>
    </source>
</evidence>
<dbReference type="Proteomes" id="UP000295151">
    <property type="component" value="Unassembled WGS sequence"/>
</dbReference>
<gene>
    <name evidence="3" type="ORF">EV138_4612</name>
</gene>
<comment type="caution">
    <text evidence="3">The sequence shown here is derived from an EMBL/GenBank/DDBJ whole genome shotgun (WGS) entry which is preliminary data.</text>
</comment>
<evidence type="ECO:0000256" key="2">
    <source>
        <dbReference type="SAM" id="Phobius"/>
    </source>
</evidence>
<name>A0A4R7TFK0_9ACTN</name>
<accession>A0A4R7TFK0</accession>
<dbReference type="AlphaFoldDB" id="A0A4R7TFK0"/>
<evidence type="ECO:0000256" key="1">
    <source>
        <dbReference type="SAM" id="MobiDB-lite"/>
    </source>
</evidence>
<keyword evidence="2" id="KW-1133">Transmembrane helix</keyword>
<dbReference type="OrthoDB" id="3293457at2"/>
<feature type="region of interest" description="Disordered" evidence="1">
    <location>
        <begin position="85"/>
        <end position="114"/>
    </location>
</feature>